<protein>
    <submittedName>
        <fullName evidence="9">ABC transporter permease subunit</fullName>
    </submittedName>
</protein>
<reference evidence="10" key="1">
    <citation type="journal article" date="2019" name="Int. J. Syst. Evol. Microbiol.">
        <title>The Global Catalogue of Microorganisms (GCM) 10K type strain sequencing project: providing services to taxonomists for standard genome sequencing and annotation.</title>
        <authorList>
            <consortium name="The Broad Institute Genomics Platform"/>
            <consortium name="The Broad Institute Genome Sequencing Center for Infectious Disease"/>
            <person name="Wu L."/>
            <person name="Ma J."/>
        </authorList>
    </citation>
    <scope>NUCLEOTIDE SEQUENCE [LARGE SCALE GENOMIC DNA]</scope>
    <source>
        <strain evidence="10">CGMCC 1.16855</strain>
    </source>
</reference>
<organism evidence="9 10">
    <name type="scientific">Falsiroseomonas tokyonensis</name>
    <dbReference type="NCBI Taxonomy" id="430521"/>
    <lineage>
        <taxon>Bacteria</taxon>
        <taxon>Pseudomonadati</taxon>
        <taxon>Pseudomonadota</taxon>
        <taxon>Alphaproteobacteria</taxon>
        <taxon>Acetobacterales</taxon>
        <taxon>Roseomonadaceae</taxon>
        <taxon>Falsiroseomonas</taxon>
    </lineage>
</organism>
<feature type="transmembrane region" description="Helical" evidence="7">
    <location>
        <begin position="102"/>
        <end position="123"/>
    </location>
</feature>
<evidence type="ECO:0000256" key="2">
    <source>
        <dbReference type="ARBA" id="ARBA00022448"/>
    </source>
</evidence>
<accession>A0ABV7BQB4</accession>
<keyword evidence="2 7" id="KW-0813">Transport</keyword>
<feature type="transmembrane region" description="Helical" evidence="7">
    <location>
        <begin position="266"/>
        <end position="285"/>
    </location>
</feature>
<feature type="transmembrane region" description="Helical" evidence="7">
    <location>
        <begin position="130"/>
        <end position="154"/>
    </location>
</feature>
<evidence type="ECO:0000256" key="1">
    <source>
        <dbReference type="ARBA" id="ARBA00004651"/>
    </source>
</evidence>
<sequence>MTSALRSLLGGALALLVALLVLGLAADLLGDPVSRQIGPEGDAAASAALRAALGLDAPWLERVLRPMLDLFRGDLGTSSWLRRPAGEAVAEALGVTLRLALLAWPVGLAAGAALGLALAALPARLARLPLLLLAVPGFVVAVVAVEVFAVGLGWVPAAGYAGLRSLLLPAALLAGALAVKLALILQDGLRAIATEPFAIFAEARGLSATRRLLAYRLLPASALLARFGALQAGYLLGGALVMETVFALPGLGRLAVLALQHGDLPLLRAAMLAAGTGFLVARFVAEAAQAALDPRPTAARIA</sequence>
<dbReference type="Pfam" id="PF00528">
    <property type="entry name" value="BPD_transp_1"/>
    <property type="match status" value="1"/>
</dbReference>
<evidence type="ECO:0000313" key="9">
    <source>
        <dbReference type="EMBL" id="MFC2998884.1"/>
    </source>
</evidence>
<dbReference type="InterPro" id="IPR000515">
    <property type="entry name" value="MetI-like"/>
</dbReference>
<comment type="similarity">
    <text evidence="7">Belongs to the binding-protein-dependent transport system permease family.</text>
</comment>
<keyword evidence="4 7" id="KW-0812">Transmembrane</keyword>
<gene>
    <name evidence="9" type="ORF">ACFOD3_03205</name>
</gene>
<proteinExistence type="inferred from homology"/>
<dbReference type="Proteomes" id="UP001595420">
    <property type="component" value="Unassembled WGS sequence"/>
</dbReference>
<dbReference type="RefSeq" id="WP_216834540.1">
    <property type="nucleotide sequence ID" value="NZ_JAFNJS010000001.1"/>
</dbReference>
<evidence type="ECO:0000256" key="3">
    <source>
        <dbReference type="ARBA" id="ARBA00022475"/>
    </source>
</evidence>
<keyword evidence="5 7" id="KW-1133">Transmembrane helix</keyword>
<name>A0ABV7BQB4_9PROT</name>
<evidence type="ECO:0000256" key="7">
    <source>
        <dbReference type="RuleBase" id="RU363032"/>
    </source>
</evidence>
<evidence type="ECO:0000256" key="4">
    <source>
        <dbReference type="ARBA" id="ARBA00022692"/>
    </source>
</evidence>
<keyword evidence="6 7" id="KW-0472">Membrane</keyword>
<comment type="caution">
    <text evidence="9">The sequence shown here is derived from an EMBL/GenBank/DDBJ whole genome shotgun (WGS) entry which is preliminary data.</text>
</comment>
<dbReference type="PANTHER" id="PTHR43163">
    <property type="entry name" value="DIPEPTIDE TRANSPORT SYSTEM PERMEASE PROTEIN DPPB-RELATED"/>
    <property type="match status" value="1"/>
</dbReference>
<feature type="domain" description="ABC transmembrane type-1" evidence="8">
    <location>
        <begin position="93"/>
        <end position="285"/>
    </location>
</feature>
<evidence type="ECO:0000313" key="10">
    <source>
        <dbReference type="Proteomes" id="UP001595420"/>
    </source>
</evidence>
<dbReference type="PANTHER" id="PTHR43163:SF6">
    <property type="entry name" value="DIPEPTIDE TRANSPORT SYSTEM PERMEASE PROTEIN DPPB-RELATED"/>
    <property type="match status" value="1"/>
</dbReference>
<feature type="transmembrane region" description="Helical" evidence="7">
    <location>
        <begin position="240"/>
        <end position="259"/>
    </location>
</feature>
<dbReference type="EMBL" id="JBHRSB010000001">
    <property type="protein sequence ID" value="MFC2998884.1"/>
    <property type="molecule type" value="Genomic_DNA"/>
</dbReference>
<evidence type="ECO:0000259" key="8">
    <source>
        <dbReference type="PROSITE" id="PS50928"/>
    </source>
</evidence>
<evidence type="ECO:0000256" key="5">
    <source>
        <dbReference type="ARBA" id="ARBA00022989"/>
    </source>
</evidence>
<evidence type="ECO:0000256" key="6">
    <source>
        <dbReference type="ARBA" id="ARBA00023136"/>
    </source>
</evidence>
<feature type="transmembrane region" description="Helical" evidence="7">
    <location>
        <begin position="166"/>
        <end position="185"/>
    </location>
</feature>
<keyword evidence="3" id="KW-1003">Cell membrane</keyword>
<comment type="subcellular location">
    <subcellularLocation>
        <location evidence="1 7">Cell membrane</location>
        <topology evidence="1 7">Multi-pass membrane protein</topology>
    </subcellularLocation>
</comment>
<dbReference type="PROSITE" id="PS50928">
    <property type="entry name" value="ABC_TM1"/>
    <property type="match status" value="1"/>
</dbReference>
<keyword evidence="10" id="KW-1185">Reference proteome</keyword>